<evidence type="ECO:0008006" key="3">
    <source>
        <dbReference type="Google" id="ProtNLM"/>
    </source>
</evidence>
<gene>
    <name evidence="1" type="ORF">SAMN05428946_1087</name>
</gene>
<dbReference type="InterPro" id="IPR011256">
    <property type="entry name" value="Reg_factor_effector_dom_sf"/>
</dbReference>
<keyword evidence="2" id="KW-1185">Reference proteome</keyword>
<proteinExistence type="predicted"/>
<dbReference type="OrthoDB" id="2863365at2"/>
<dbReference type="Gene3D" id="3.20.80.10">
    <property type="entry name" value="Regulatory factor, effector binding domain"/>
    <property type="match status" value="1"/>
</dbReference>
<dbReference type="RefSeq" id="WP_076757529.1">
    <property type="nucleotide sequence ID" value="NZ_FTPL01000001.1"/>
</dbReference>
<dbReference type="Proteomes" id="UP000187550">
    <property type="component" value="Unassembled WGS sequence"/>
</dbReference>
<dbReference type="EMBL" id="FTPL01000001">
    <property type="protein sequence ID" value="SIT74544.1"/>
    <property type="molecule type" value="Genomic_DNA"/>
</dbReference>
<reference evidence="2" key="1">
    <citation type="submission" date="2017-01" db="EMBL/GenBank/DDBJ databases">
        <authorList>
            <person name="Varghese N."/>
            <person name="Submissions S."/>
        </authorList>
    </citation>
    <scope>NUCLEOTIDE SEQUENCE [LARGE SCALE GENOMIC DNA]</scope>
    <source>
        <strain evidence="2">MNA4</strain>
    </source>
</reference>
<evidence type="ECO:0000313" key="2">
    <source>
        <dbReference type="Proteomes" id="UP000187550"/>
    </source>
</evidence>
<dbReference type="STRING" id="550447.SAMN05428946_1087"/>
<name>A0A1U7PKT5_9BACI</name>
<accession>A0A1U7PKT5</accession>
<organism evidence="1 2">
    <name type="scientific">Edaphobacillus lindanitolerans</name>
    <dbReference type="NCBI Taxonomy" id="550447"/>
    <lineage>
        <taxon>Bacteria</taxon>
        <taxon>Bacillati</taxon>
        <taxon>Bacillota</taxon>
        <taxon>Bacilli</taxon>
        <taxon>Bacillales</taxon>
        <taxon>Bacillaceae</taxon>
        <taxon>Edaphobacillus</taxon>
    </lineage>
</organism>
<sequence>MACRTATKRFRLVAMKGSGSYSTFGTVVPDAARQFMARADEIPQHSGVEIALFEPKIDEGHLTGSFYVGLIVNEAVADPPAGMEYMEFSQPYASIRGPLSRLDSLHHQLLQWLGDQGMERDLNRCIVETYHPKAQGEEEVEIHLPILA</sequence>
<dbReference type="AlphaFoldDB" id="A0A1U7PKT5"/>
<protein>
    <recommendedName>
        <fullName evidence="3">Effector-binding domain-containing protein</fullName>
    </recommendedName>
</protein>
<evidence type="ECO:0000313" key="1">
    <source>
        <dbReference type="EMBL" id="SIT74544.1"/>
    </source>
</evidence>